<name>A0ABY1RDU5_9MICO</name>
<dbReference type="InterPro" id="IPR006076">
    <property type="entry name" value="FAD-dep_OxRdtase"/>
</dbReference>
<comment type="caution">
    <text evidence="3">The sequence shown here is derived from an EMBL/GenBank/DDBJ whole genome shotgun (WGS) entry which is preliminary data.</text>
</comment>
<evidence type="ECO:0000259" key="2">
    <source>
        <dbReference type="Pfam" id="PF01266"/>
    </source>
</evidence>
<dbReference type="Proteomes" id="UP000194464">
    <property type="component" value="Unassembled WGS sequence"/>
</dbReference>
<proteinExistence type="predicted"/>
<gene>
    <name evidence="3" type="ORF">SAMN06295909_2475</name>
</gene>
<evidence type="ECO:0000313" key="4">
    <source>
        <dbReference type="Proteomes" id="UP000194464"/>
    </source>
</evidence>
<evidence type="ECO:0000313" key="3">
    <source>
        <dbReference type="EMBL" id="SMQ71178.1"/>
    </source>
</evidence>
<dbReference type="PANTHER" id="PTHR13847">
    <property type="entry name" value="SARCOSINE DEHYDROGENASE-RELATED"/>
    <property type="match status" value="1"/>
</dbReference>
<keyword evidence="1" id="KW-0560">Oxidoreductase</keyword>
<dbReference type="EMBL" id="FXWJ01000003">
    <property type="protein sequence ID" value="SMQ71178.1"/>
    <property type="molecule type" value="Genomic_DNA"/>
</dbReference>
<protein>
    <submittedName>
        <fullName evidence="3">Glycine/D-amino acid oxidase</fullName>
    </submittedName>
</protein>
<dbReference type="PANTHER" id="PTHR13847:SF287">
    <property type="entry name" value="FAD-DEPENDENT OXIDOREDUCTASE DOMAIN-CONTAINING PROTEIN 1"/>
    <property type="match status" value="1"/>
</dbReference>
<dbReference type="Gene3D" id="3.30.9.10">
    <property type="entry name" value="D-Amino Acid Oxidase, subunit A, domain 2"/>
    <property type="match status" value="1"/>
</dbReference>
<reference evidence="3 4" key="1">
    <citation type="submission" date="2017-04" db="EMBL/GenBank/DDBJ databases">
        <authorList>
            <person name="Varghese N."/>
            <person name="Submissions S."/>
        </authorList>
    </citation>
    <scope>NUCLEOTIDE SEQUENCE [LARGE SCALE GENOMIC DNA]</scope>
    <source>
        <strain evidence="3 4">VKM Ac-1784</strain>
    </source>
</reference>
<sequence>MTSPATATQVPQTADIVIVGGGIAGVSLAAEIGDRARVVVLETEDALFRHTSSRSAQQVQPSYGPPAIRRLTATTLDLLRALDERAPDPVLSPRTLYVVGLDDSSMVQRMADQGTGLRMTTPAEVEDAIPGVLPGLVREVAADDRASEVKVDVLLSRYAQRAQLAGVEFVSRAKLTAVARVGSSYRLNTTAGTITTPIIVNAAGAWADDVAVLAGSQPLGLTPLRRTVILAAPTRTPIGAAWPMLYDAAGSVYFRPRGGDVLASPLEDEASVAENARPRRAVVEQTLARLNALTSFEVTTAREAWTGLRTVSPDDVPAVGFDGDVDGLFWLAGQGGYGIQTSAAISILAAAAILGAVSPLTMDDQSAFESMDPNRFG</sequence>
<dbReference type="Gene3D" id="3.50.50.60">
    <property type="entry name" value="FAD/NAD(P)-binding domain"/>
    <property type="match status" value="1"/>
</dbReference>
<keyword evidence="4" id="KW-1185">Reference proteome</keyword>
<organism evidence="3 4">
    <name type="scientific">Plantibacter elymi</name>
    <name type="common">nom. nud.</name>
    <dbReference type="NCBI Taxonomy" id="199708"/>
    <lineage>
        <taxon>Bacteria</taxon>
        <taxon>Bacillati</taxon>
        <taxon>Actinomycetota</taxon>
        <taxon>Actinomycetes</taxon>
        <taxon>Micrococcales</taxon>
        <taxon>Microbacteriaceae</taxon>
        <taxon>Plantibacter</taxon>
    </lineage>
</organism>
<evidence type="ECO:0000256" key="1">
    <source>
        <dbReference type="ARBA" id="ARBA00023002"/>
    </source>
</evidence>
<dbReference type="InterPro" id="IPR036188">
    <property type="entry name" value="FAD/NAD-bd_sf"/>
</dbReference>
<feature type="domain" description="FAD dependent oxidoreductase" evidence="2">
    <location>
        <begin position="15"/>
        <end position="351"/>
    </location>
</feature>
<dbReference type="Pfam" id="PF01266">
    <property type="entry name" value="DAO"/>
    <property type="match status" value="1"/>
</dbReference>
<accession>A0ABY1RDU5</accession>
<dbReference type="SUPFAM" id="SSF51905">
    <property type="entry name" value="FAD/NAD(P)-binding domain"/>
    <property type="match status" value="1"/>
</dbReference>